<gene>
    <name evidence="1" type="ORF">BDA96_10G162000</name>
</gene>
<protein>
    <recommendedName>
        <fullName evidence="3">Reverse transcriptase zinc-binding domain-containing protein</fullName>
    </recommendedName>
</protein>
<sequence>MYLDSYNCVLCLQNTEETCEHLFSQCQFAWQCWRLIHIDIPPNEDFPEVTLYLRKRLQSQFFLPAPTVHNGRRVFNKEILLMLHRVKSSLGTQFDQWIQTLV</sequence>
<evidence type="ECO:0000313" key="2">
    <source>
        <dbReference type="Proteomes" id="UP000807115"/>
    </source>
</evidence>
<evidence type="ECO:0008006" key="3">
    <source>
        <dbReference type="Google" id="ProtNLM"/>
    </source>
</evidence>
<dbReference type="EMBL" id="CM027689">
    <property type="protein sequence ID" value="KAG0514111.1"/>
    <property type="molecule type" value="Genomic_DNA"/>
</dbReference>
<organism evidence="1 2">
    <name type="scientific">Sorghum bicolor</name>
    <name type="common">Sorghum</name>
    <name type="synonym">Sorghum vulgare</name>
    <dbReference type="NCBI Taxonomy" id="4558"/>
    <lineage>
        <taxon>Eukaryota</taxon>
        <taxon>Viridiplantae</taxon>
        <taxon>Streptophyta</taxon>
        <taxon>Embryophyta</taxon>
        <taxon>Tracheophyta</taxon>
        <taxon>Spermatophyta</taxon>
        <taxon>Magnoliopsida</taxon>
        <taxon>Liliopsida</taxon>
        <taxon>Poales</taxon>
        <taxon>Poaceae</taxon>
        <taxon>PACMAD clade</taxon>
        <taxon>Panicoideae</taxon>
        <taxon>Andropogonodae</taxon>
        <taxon>Andropogoneae</taxon>
        <taxon>Sorghinae</taxon>
        <taxon>Sorghum</taxon>
    </lineage>
</organism>
<dbReference type="AlphaFoldDB" id="A0A921Q3D1"/>
<reference evidence="1" key="1">
    <citation type="journal article" date="2019" name="BMC Genomics">
        <title>A new reference genome for Sorghum bicolor reveals high levels of sequence similarity between sweet and grain genotypes: implications for the genetics of sugar metabolism.</title>
        <authorList>
            <person name="Cooper E.A."/>
            <person name="Brenton Z.W."/>
            <person name="Flinn B.S."/>
            <person name="Jenkins J."/>
            <person name="Shu S."/>
            <person name="Flowers D."/>
            <person name="Luo F."/>
            <person name="Wang Y."/>
            <person name="Xia P."/>
            <person name="Barry K."/>
            <person name="Daum C."/>
            <person name="Lipzen A."/>
            <person name="Yoshinaga Y."/>
            <person name="Schmutz J."/>
            <person name="Saski C."/>
            <person name="Vermerris W."/>
            <person name="Kresovich S."/>
        </authorList>
    </citation>
    <scope>NUCLEOTIDE SEQUENCE</scope>
</reference>
<comment type="caution">
    <text evidence="1">The sequence shown here is derived from an EMBL/GenBank/DDBJ whole genome shotgun (WGS) entry which is preliminary data.</text>
</comment>
<name>A0A921Q3D1_SORBI</name>
<proteinExistence type="predicted"/>
<accession>A0A921Q3D1</accession>
<reference evidence="1" key="2">
    <citation type="submission" date="2020-10" db="EMBL/GenBank/DDBJ databases">
        <authorList>
            <person name="Cooper E.A."/>
            <person name="Brenton Z.W."/>
            <person name="Flinn B.S."/>
            <person name="Jenkins J."/>
            <person name="Shu S."/>
            <person name="Flowers D."/>
            <person name="Luo F."/>
            <person name="Wang Y."/>
            <person name="Xia P."/>
            <person name="Barry K."/>
            <person name="Daum C."/>
            <person name="Lipzen A."/>
            <person name="Yoshinaga Y."/>
            <person name="Schmutz J."/>
            <person name="Saski C."/>
            <person name="Vermerris W."/>
            <person name="Kresovich S."/>
        </authorList>
    </citation>
    <scope>NUCLEOTIDE SEQUENCE</scope>
</reference>
<evidence type="ECO:0000313" key="1">
    <source>
        <dbReference type="EMBL" id="KAG0514111.1"/>
    </source>
</evidence>
<dbReference type="Proteomes" id="UP000807115">
    <property type="component" value="Chromosome 10"/>
</dbReference>